<gene>
    <name evidence="1" type="ORF">S06H3_05739</name>
</gene>
<accession>X1J626</accession>
<dbReference type="EMBL" id="BARV01002158">
    <property type="protein sequence ID" value="GAH90161.1"/>
    <property type="molecule type" value="Genomic_DNA"/>
</dbReference>
<name>X1J626_9ZZZZ</name>
<comment type="caution">
    <text evidence="1">The sequence shown here is derived from an EMBL/GenBank/DDBJ whole genome shotgun (WGS) entry which is preliminary data.</text>
</comment>
<sequence>MTLLSDRKNIHIPKLCPVCNDALQHIVTETIVYEEYFCKTCKECWDYDQAGNLIDVQLFKIVTFCKDIPIKLRDNRVNHHRKNLIKVRISWIASDE</sequence>
<proteinExistence type="predicted"/>
<protein>
    <submittedName>
        <fullName evidence="1">Uncharacterized protein</fullName>
    </submittedName>
</protein>
<evidence type="ECO:0000313" key="1">
    <source>
        <dbReference type="EMBL" id="GAH90161.1"/>
    </source>
</evidence>
<dbReference type="AlphaFoldDB" id="X1J626"/>
<reference evidence="1" key="1">
    <citation type="journal article" date="2014" name="Front. Microbiol.">
        <title>High frequency of phylogenetically diverse reductive dehalogenase-homologous genes in deep subseafloor sedimentary metagenomes.</title>
        <authorList>
            <person name="Kawai M."/>
            <person name="Futagami T."/>
            <person name="Toyoda A."/>
            <person name="Takaki Y."/>
            <person name="Nishi S."/>
            <person name="Hori S."/>
            <person name="Arai W."/>
            <person name="Tsubouchi T."/>
            <person name="Morono Y."/>
            <person name="Uchiyama I."/>
            <person name="Ito T."/>
            <person name="Fujiyama A."/>
            <person name="Inagaki F."/>
            <person name="Takami H."/>
        </authorList>
    </citation>
    <scope>NUCLEOTIDE SEQUENCE</scope>
    <source>
        <strain evidence="1">Expedition CK06-06</strain>
    </source>
</reference>
<organism evidence="1">
    <name type="scientific">marine sediment metagenome</name>
    <dbReference type="NCBI Taxonomy" id="412755"/>
    <lineage>
        <taxon>unclassified sequences</taxon>
        <taxon>metagenomes</taxon>
        <taxon>ecological metagenomes</taxon>
    </lineage>
</organism>